<dbReference type="PANTHER" id="PTHR30632:SF0">
    <property type="entry name" value="SULFATE-BINDING PROTEIN"/>
    <property type="match status" value="1"/>
</dbReference>
<feature type="binding site" evidence="6">
    <location>
        <position position="186"/>
    </location>
    <ligand>
        <name>molybdate</name>
        <dbReference type="ChEBI" id="CHEBI:36264"/>
    </ligand>
</feature>
<feature type="binding site" evidence="6">
    <location>
        <position position="141"/>
    </location>
    <ligand>
        <name>molybdate</name>
        <dbReference type="ChEBI" id="CHEBI:36264"/>
    </ligand>
</feature>
<evidence type="ECO:0000256" key="4">
    <source>
        <dbReference type="ARBA" id="ARBA00022729"/>
    </source>
</evidence>
<feature type="binding site" evidence="6">
    <location>
        <position position="33"/>
    </location>
    <ligand>
        <name>molybdate</name>
        <dbReference type="ChEBI" id="CHEBI:36264"/>
    </ligand>
</feature>
<evidence type="ECO:0000313" key="9">
    <source>
        <dbReference type="Proteomes" id="UP000063964"/>
    </source>
</evidence>
<feature type="signal peptide" evidence="7">
    <location>
        <begin position="1"/>
        <end position="23"/>
    </location>
</feature>
<keyword evidence="9" id="KW-1185">Reference proteome</keyword>
<sequence>MKRFSIHAALLAALLLFALPLHAADLVVSAAASLTNAFGEMKEPFEKANPGTTLVFNFAASGALLKQMEQGAPVDVFASADQETMDKAASLIDAKSRTNFAGNALVLIVPSENGLPLSDPKDMEQKEVKLIAIGNPDSVPAGRYAKAALTAAGLYETLTPKFVLAESVRQALDYVSRGEVQAGLVYATDAAQRADKVRVAATVTGHKPITYPIALLQKSSRQDAGQAFIQFVQSPEGQAILSKYGFTRP</sequence>
<name>A0A0X8JPE3_9BACT</name>
<dbReference type="GO" id="GO:1901359">
    <property type="term" value="F:tungstate binding"/>
    <property type="evidence" value="ECO:0007669"/>
    <property type="project" value="UniProtKB-ARBA"/>
</dbReference>
<evidence type="ECO:0000313" key="8">
    <source>
        <dbReference type="EMBL" id="AMD92439.1"/>
    </source>
</evidence>
<keyword evidence="2 6" id="KW-0500">Molybdenum</keyword>
<evidence type="ECO:0000256" key="2">
    <source>
        <dbReference type="ARBA" id="ARBA00022505"/>
    </source>
</evidence>
<dbReference type="NCBIfam" id="TIGR01256">
    <property type="entry name" value="modA"/>
    <property type="match status" value="1"/>
</dbReference>
<dbReference type="Gene3D" id="3.40.190.10">
    <property type="entry name" value="Periplasmic binding protein-like II"/>
    <property type="match status" value="2"/>
</dbReference>
<dbReference type="EMBL" id="CP014230">
    <property type="protein sequence ID" value="AMD92439.1"/>
    <property type="molecule type" value="Genomic_DNA"/>
</dbReference>
<dbReference type="GO" id="GO:0030973">
    <property type="term" value="F:molybdate ion binding"/>
    <property type="evidence" value="ECO:0007669"/>
    <property type="project" value="TreeGrafter"/>
</dbReference>
<keyword evidence="3 6" id="KW-0479">Metal-binding</keyword>
<comment type="subunit">
    <text evidence="5">The complex is composed of two ATP-binding proteins (ModC), two transmembrane proteins (ModB) and a solute-binding protein (ModA).</text>
</comment>
<feature type="binding site" evidence="6">
    <location>
        <position position="61"/>
    </location>
    <ligand>
        <name>molybdate</name>
        <dbReference type="ChEBI" id="CHEBI:36264"/>
    </ligand>
</feature>
<evidence type="ECO:0000256" key="7">
    <source>
        <dbReference type="SAM" id="SignalP"/>
    </source>
</evidence>
<evidence type="ECO:0000256" key="6">
    <source>
        <dbReference type="PIRSR" id="PIRSR004846-1"/>
    </source>
</evidence>
<dbReference type="PANTHER" id="PTHR30632">
    <property type="entry name" value="MOLYBDATE-BINDING PERIPLASMIC PROTEIN"/>
    <property type="match status" value="1"/>
</dbReference>
<feature type="chain" id="PRO_5007067585" evidence="7">
    <location>
        <begin position="24"/>
        <end position="249"/>
    </location>
</feature>
<dbReference type="Proteomes" id="UP000063964">
    <property type="component" value="Chromosome"/>
</dbReference>
<dbReference type="Pfam" id="PF13531">
    <property type="entry name" value="SBP_bac_11"/>
    <property type="match status" value="1"/>
</dbReference>
<protein>
    <submittedName>
        <fullName evidence="8">Molybdate ABC transporter substrate-binding protein</fullName>
    </submittedName>
</protein>
<dbReference type="GO" id="GO:0015689">
    <property type="term" value="P:molybdate ion transport"/>
    <property type="evidence" value="ECO:0007669"/>
    <property type="project" value="InterPro"/>
</dbReference>
<feature type="binding site" evidence="6">
    <location>
        <position position="168"/>
    </location>
    <ligand>
        <name>molybdate</name>
        <dbReference type="ChEBI" id="CHEBI:36264"/>
    </ligand>
</feature>
<evidence type="ECO:0000256" key="3">
    <source>
        <dbReference type="ARBA" id="ARBA00022723"/>
    </source>
</evidence>
<accession>A0A0X8JPE3</accession>
<keyword evidence="4 7" id="KW-0732">Signal</keyword>
<dbReference type="AlphaFoldDB" id="A0A0X8JPE3"/>
<dbReference type="InterPro" id="IPR005950">
    <property type="entry name" value="ModA"/>
</dbReference>
<dbReference type="KEGG" id="doa:AXF15_04475"/>
<dbReference type="FunFam" id="3.40.190.10:FF:000035">
    <property type="entry name" value="Molybdate ABC transporter substrate-binding protein"/>
    <property type="match status" value="1"/>
</dbReference>
<dbReference type="SUPFAM" id="SSF53850">
    <property type="entry name" value="Periplasmic binding protein-like II"/>
    <property type="match status" value="1"/>
</dbReference>
<dbReference type="PIRSF" id="PIRSF004846">
    <property type="entry name" value="ModA"/>
    <property type="match status" value="1"/>
</dbReference>
<comment type="similarity">
    <text evidence="1">Belongs to the bacterial solute-binding protein ModA family.</text>
</comment>
<evidence type="ECO:0000256" key="1">
    <source>
        <dbReference type="ARBA" id="ARBA00009175"/>
    </source>
</evidence>
<dbReference type="InterPro" id="IPR050682">
    <property type="entry name" value="ModA/WtpA"/>
</dbReference>
<proteinExistence type="inferred from homology"/>
<dbReference type="GO" id="GO:0046872">
    <property type="term" value="F:metal ion binding"/>
    <property type="evidence" value="ECO:0007669"/>
    <property type="project" value="UniProtKB-KW"/>
</dbReference>
<dbReference type="STRING" id="888061.AXF15_04475"/>
<dbReference type="OrthoDB" id="9785015at2"/>
<gene>
    <name evidence="8" type="ORF">AXF15_04475</name>
</gene>
<organism evidence="8 9">
    <name type="scientific">Desulfomicrobium orale DSM 12838</name>
    <dbReference type="NCBI Taxonomy" id="888061"/>
    <lineage>
        <taxon>Bacteria</taxon>
        <taxon>Pseudomonadati</taxon>
        <taxon>Thermodesulfobacteriota</taxon>
        <taxon>Desulfovibrionia</taxon>
        <taxon>Desulfovibrionales</taxon>
        <taxon>Desulfomicrobiaceae</taxon>
        <taxon>Desulfomicrobium</taxon>
    </lineage>
</organism>
<dbReference type="RefSeq" id="WP_066603859.1">
    <property type="nucleotide sequence ID" value="NZ_CP014230.1"/>
</dbReference>
<reference evidence="9" key="1">
    <citation type="submission" date="2016-02" db="EMBL/GenBank/DDBJ databases">
        <authorList>
            <person name="Holder M.E."/>
            <person name="Ajami N.J."/>
            <person name="Petrosino J.F."/>
        </authorList>
    </citation>
    <scope>NUCLEOTIDE SEQUENCE [LARGE SCALE GENOMIC DNA]</scope>
    <source>
        <strain evidence="9">DSM 12838</strain>
    </source>
</reference>
<evidence type="ECO:0000256" key="5">
    <source>
        <dbReference type="ARBA" id="ARBA00062515"/>
    </source>
</evidence>